<reference evidence="7" key="5">
    <citation type="journal article" date="2020" name="Front. Genet.">
        <title>Functional Characterization and Expression Analyses Show Differential Roles of Maternal and Zygotic Dgcr8 in Early Embryonic Development.</title>
        <authorList>
            <person name="Zhu Z."/>
            <person name="Liu Y."/>
            <person name="Xu W."/>
            <person name="Liu T."/>
            <person name="Xie Y."/>
            <person name="Sham K.W.Y."/>
            <person name="Sha O."/>
            <person name="Cheng C.H.K."/>
        </authorList>
    </citation>
    <scope>NUCLEOTIDE SEQUENCE</scope>
</reference>
<feature type="domain" description="SUEL-type lectin" evidence="4">
    <location>
        <begin position="124"/>
        <end position="214"/>
    </location>
</feature>
<evidence type="ECO:0000259" key="4">
    <source>
        <dbReference type="PROSITE" id="PS50228"/>
    </source>
</evidence>
<dbReference type="AGR" id="ZFIN:ZDB-GENE-071004-36"/>
<dbReference type="OrthoDB" id="1100386at2759"/>
<feature type="chain" id="PRO_5035034808" evidence="3 7">
    <location>
        <begin position="21"/>
        <end position="219"/>
    </location>
</feature>
<keyword evidence="6" id="KW-1185">Reference proteome</keyword>
<evidence type="ECO:0000313" key="6">
    <source>
        <dbReference type="Proteomes" id="UP000000437"/>
    </source>
</evidence>
<dbReference type="AlphaFoldDB" id="A7MBZ3"/>
<dbReference type="GeneID" id="571939"/>
<dbReference type="EMBL" id="BC151975">
    <property type="protein sequence ID" value="AAI51976.1"/>
    <property type="molecule type" value="mRNA"/>
</dbReference>
<dbReference type="InterPro" id="IPR000922">
    <property type="entry name" value="Lectin_gal-bd_dom"/>
</dbReference>
<evidence type="ECO:0000313" key="5">
    <source>
        <dbReference type="EMBL" id="AAI51976.1"/>
    </source>
</evidence>
<reference evidence="7" key="7">
    <citation type="submission" date="2025-04" db="UniProtKB">
        <authorList>
            <consortium name="RefSeq"/>
        </authorList>
    </citation>
    <scope>IDENTIFICATION</scope>
</reference>
<dbReference type="KEGG" id="dre:571939"/>
<evidence type="ECO:0000313" key="7">
    <source>
        <dbReference type="RefSeq" id="NP_001103190.1"/>
    </source>
</evidence>
<dbReference type="PANTHER" id="PTHR46780">
    <property type="entry name" value="PROTEIN EVA-1"/>
    <property type="match status" value="1"/>
</dbReference>
<keyword evidence="1" id="KW-0430">Lectin</keyword>
<reference evidence="6" key="3">
    <citation type="journal article" date="2013" name="Nature">
        <title>The zebrafish reference genome sequence and its relationship to the human genome.</title>
        <authorList>
            <consortium name="Genome Reference Consortium Zebrafish"/>
            <person name="Howe K."/>
            <person name="Clark M.D."/>
            <person name="Torroja C.F."/>
            <person name="Torrance J."/>
            <person name="Berthelot C."/>
            <person name="Muffato M."/>
            <person name="Collins J.E."/>
            <person name="Humphray S."/>
            <person name="McLaren K."/>
            <person name="Matthews L."/>
            <person name="McLaren S."/>
            <person name="Sealy I."/>
            <person name="Caccamo M."/>
            <person name="Churcher C."/>
            <person name="Scott C."/>
            <person name="Barrett J.C."/>
            <person name="Koch R."/>
            <person name="Rauch G.J."/>
            <person name="White S."/>
            <person name="Chow W."/>
            <person name="Kilian B."/>
            <person name="Quintais L.T."/>
            <person name="Guerra-Assuncao J.A."/>
            <person name="Zhou Y."/>
            <person name="Gu Y."/>
            <person name="Yen J."/>
            <person name="Vogel J.H."/>
            <person name="Eyre T."/>
            <person name="Redmond S."/>
            <person name="Banerjee R."/>
            <person name="Chi J."/>
            <person name="Fu B."/>
            <person name="Langley E."/>
            <person name="Maguire S.F."/>
            <person name="Laird G.K."/>
            <person name="Lloyd D."/>
            <person name="Kenyon E."/>
            <person name="Donaldson S."/>
            <person name="Sehra H."/>
            <person name="Almeida-King J."/>
            <person name="Loveland J."/>
            <person name="Trevanion S."/>
            <person name="Jones M."/>
            <person name="Quail M."/>
            <person name="Willey D."/>
            <person name="Hunt A."/>
            <person name="Burton J."/>
            <person name="Sims S."/>
            <person name="McLay K."/>
            <person name="Plumb B."/>
            <person name="Davis J."/>
            <person name="Clee C."/>
            <person name="Oliver K."/>
            <person name="Clark R."/>
            <person name="Riddle C."/>
            <person name="Elliot D."/>
            <person name="Eliott D."/>
            <person name="Threadgold G."/>
            <person name="Harden G."/>
            <person name="Ware D."/>
            <person name="Begum S."/>
            <person name="Mortimore B."/>
            <person name="Mortimer B."/>
            <person name="Kerry G."/>
            <person name="Heath P."/>
            <person name="Phillimore B."/>
            <person name="Tracey A."/>
            <person name="Corby N."/>
            <person name="Dunn M."/>
            <person name="Johnson C."/>
            <person name="Wood J."/>
            <person name="Clark S."/>
            <person name="Pelan S."/>
            <person name="Griffiths G."/>
            <person name="Smith M."/>
            <person name="Glithero R."/>
            <person name="Howden P."/>
            <person name="Barker N."/>
            <person name="Lloyd C."/>
            <person name="Stevens C."/>
            <person name="Harley J."/>
            <person name="Holt K."/>
            <person name="Panagiotidis G."/>
            <person name="Lovell J."/>
            <person name="Beasley H."/>
            <person name="Henderson C."/>
            <person name="Gordon D."/>
            <person name="Auger K."/>
            <person name="Wright D."/>
            <person name="Collins J."/>
            <person name="Raisen C."/>
            <person name="Dyer L."/>
            <person name="Leung K."/>
            <person name="Robertson L."/>
            <person name="Ambridge K."/>
            <person name="Leongamornlert D."/>
            <person name="McGuire S."/>
            <person name="Gilderthorp R."/>
            <person name="Griffiths C."/>
            <person name="Manthravadi D."/>
            <person name="Nichol S."/>
            <person name="Barker G."/>
            <person name="Whitehead S."/>
            <person name="Kay M."/>
            <person name="Brown J."/>
            <person name="Murnane C."/>
            <person name="Gray E."/>
            <person name="Humphries M."/>
            <person name="Sycamore N."/>
            <person name="Barker D."/>
            <person name="Saunders D."/>
            <person name="Wallis J."/>
            <person name="Babbage A."/>
            <person name="Hammond S."/>
            <person name="Mashreghi-Mohammadi M."/>
            <person name="Barr L."/>
            <person name="Martin S."/>
            <person name="Wray P."/>
            <person name="Ellington A."/>
            <person name="Matthews N."/>
            <person name="Ellwood M."/>
            <person name="Woodmansey R."/>
            <person name="Clark G."/>
            <person name="Cooper J."/>
            <person name="Cooper J."/>
            <person name="Tromans A."/>
            <person name="Grafham D."/>
            <person name="Skuce C."/>
            <person name="Pandian R."/>
            <person name="Andrews R."/>
            <person name="Harrison E."/>
            <person name="Kimberley A."/>
            <person name="Garnett J."/>
            <person name="Fosker N."/>
            <person name="Hall R."/>
            <person name="Garner P."/>
            <person name="Kelly D."/>
            <person name="Bird C."/>
            <person name="Palmer S."/>
            <person name="Gehring I."/>
            <person name="Berger A."/>
            <person name="Dooley C.M."/>
            <person name="Ersan-Urun Z."/>
            <person name="Eser C."/>
            <person name="Geiger H."/>
            <person name="Geisler M."/>
            <person name="Karotki L."/>
            <person name="Kirn A."/>
            <person name="Konantz J."/>
            <person name="Konantz M."/>
            <person name="Oberlander M."/>
            <person name="Rudolph-Geiger S."/>
            <person name="Teucke M."/>
            <person name="Lanz C."/>
            <person name="Raddatz G."/>
            <person name="Osoegawa K."/>
            <person name="Zhu B."/>
            <person name="Rapp A."/>
            <person name="Widaa S."/>
            <person name="Langford C."/>
            <person name="Yang F."/>
            <person name="Schuster S.C."/>
            <person name="Carter N.P."/>
            <person name="Harrow J."/>
            <person name="Ning Z."/>
            <person name="Herrero J."/>
            <person name="Searle S.M."/>
            <person name="Enright A."/>
            <person name="Geisler R."/>
            <person name="Plasterk R.H."/>
            <person name="Lee C."/>
            <person name="Westerfield M."/>
            <person name="de Jong P.J."/>
            <person name="Zon L.I."/>
            <person name="Postlethwait J.H."/>
            <person name="Nusslein-Volhard C."/>
            <person name="Hubbard T.J."/>
            <person name="Roest Crollius H."/>
            <person name="Rogers J."/>
            <person name="Stemple D.L."/>
        </authorList>
    </citation>
    <scope>NUCLEOTIDE SEQUENCE [LARGE SCALE GENOMIC DNA]</scope>
</reference>
<organism evidence="5">
    <name type="scientific">Danio rerio</name>
    <name type="common">Zebrafish</name>
    <name type="synonym">Brachydanio rerio</name>
    <dbReference type="NCBI Taxonomy" id="7955"/>
    <lineage>
        <taxon>Eukaryota</taxon>
        <taxon>Metazoa</taxon>
        <taxon>Chordata</taxon>
        <taxon>Craniata</taxon>
        <taxon>Vertebrata</taxon>
        <taxon>Euteleostomi</taxon>
        <taxon>Actinopterygii</taxon>
        <taxon>Neopterygii</taxon>
        <taxon>Teleostei</taxon>
        <taxon>Ostariophysi</taxon>
        <taxon>Cypriniformes</taxon>
        <taxon>Danionidae</taxon>
        <taxon>Danioninae</taxon>
        <taxon>Danio</taxon>
    </lineage>
</organism>
<evidence type="ECO:0000256" key="2">
    <source>
        <dbReference type="ARBA" id="ARBA00022737"/>
    </source>
</evidence>
<keyword evidence="2" id="KW-0677">Repeat</keyword>
<feature type="signal peptide" evidence="3">
    <location>
        <begin position="1"/>
        <end position="20"/>
    </location>
</feature>
<name>A7MBZ3_DANRE</name>
<accession>A7MBZ3</accession>
<dbReference type="Gene3D" id="2.60.120.740">
    <property type="match status" value="2"/>
</dbReference>
<dbReference type="RefSeq" id="NP_001103190.1">
    <property type="nucleotide sequence ID" value="NM_001109720.1"/>
</dbReference>
<gene>
    <name evidence="7" type="primary">LRBL</name>
    <name evidence="5 7 8" type="ORF">zgc:171776</name>
</gene>
<dbReference type="ZFIN" id="ZDB-GENE-071004-36">
    <property type="gene designation" value="zgc:171776"/>
</dbReference>
<evidence type="ECO:0000256" key="3">
    <source>
        <dbReference type="SAM" id="SignalP"/>
    </source>
</evidence>
<protein>
    <submittedName>
        <fullName evidence="7">Uncharacterized protein LOC571939 precursor</fullName>
    </submittedName>
    <submittedName>
        <fullName evidence="5">Zgc:171776 protein</fullName>
    </submittedName>
</protein>
<keyword evidence="3 7" id="KW-0732">Signal</keyword>
<evidence type="ECO:0000313" key="8">
    <source>
        <dbReference type="ZFIN" id="ZDB-GENE-071004-36"/>
    </source>
</evidence>
<dbReference type="Proteomes" id="UP000000437">
    <property type="component" value="Chromosome 9"/>
</dbReference>
<sequence>MDFLRVCLALVLMNCGLLMAFPSPYDHTVITCLDSDLRLRCDYGVIFVKSSRFGWRSTRTCGPARSPFEVDPDRCYPEISLVPKWCNGRAECVINKEMIARPHHCFYTHYITTHFCVPAKTIKVCEHDREILRCEHGRIKILAANYGRTDDTTCLRRRPYWRPLNTNCYSPNTLDLVSKRCEGRKHCSVFASNDVFSDPCVGTRKYLEITYTCRSHHHD</sequence>
<dbReference type="SMR" id="A7MBZ3"/>
<reference evidence="7" key="4">
    <citation type="journal article" date="2016" name="BMC Genomics">
        <title>Gene evolution and gene expression after whole genome duplication in fish: the PhyloFish database.</title>
        <authorList>
            <person name="Pasquier J."/>
            <person name="Cabau C."/>
            <person name="Nguyen T."/>
            <person name="Jouanno E."/>
            <person name="Severac D."/>
            <person name="Braasch I."/>
            <person name="Journot L."/>
            <person name="Pontarotti P."/>
            <person name="Klopp C."/>
            <person name="Postlethwait J.H."/>
            <person name="Guiguen Y."/>
            <person name="Bobe J."/>
        </authorList>
    </citation>
    <scope>NUCLEOTIDE SEQUENCE</scope>
</reference>
<evidence type="ECO:0000256" key="1">
    <source>
        <dbReference type="ARBA" id="ARBA00022734"/>
    </source>
</evidence>
<reference evidence="5" key="1">
    <citation type="journal article" date="2002" name="Proc. Natl. Acad. Sci. U.S.A.">
        <title>Generation and initial analysis of more than 15,000 full-length human and mouse cDNA sequences.</title>
        <authorList>
            <consortium name="Mammalian Gene Collection Program Team"/>
            <person name="Strausberg R.L."/>
            <person name="Feingold E.A."/>
            <person name="Grouse L.H."/>
            <person name="Derge J.G."/>
            <person name="Klausner R.D."/>
            <person name="Collins F.S."/>
            <person name="Wagner L."/>
            <person name="Shenmen C.M."/>
            <person name="Schuler G.D."/>
            <person name="Altschul S.F."/>
            <person name="Zeeberg B."/>
            <person name="Buetow K.H."/>
            <person name="Schaefer C.F."/>
            <person name="Bhat N.K."/>
            <person name="Hopkins R.F."/>
            <person name="Jordan H."/>
            <person name="Moore T."/>
            <person name="Max S.I."/>
            <person name="Wang J."/>
            <person name="Hsieh F."/>
            <person name="Diatchenko L."/>
            <person name="Marusina K."/>
            <person name="Farmer A.A."/>
            <person name="Rubin G.M."/>
            <person name="Hong L."/>
            <person name="Stapleton M."/>
            <person name="Soares M.B."/>
            <person name="Bonaldo M.F."/>
            <person name="Casavant T.L."/>
            <person name="Scheetz T.E."/>
            <person name="Brownstein M.J."/>
            <person name="Usdin T.B."/>
            <person name="Toshiyuki S."/>
            <person name="Carninci P."/>
            <person name="Prange C."/>
            <person name="Raha S.S."/>
            <person name="Loquellano N.A."/>
            <person name="Peters G.J."/>
            <person name="Abramson R.D."/>
            <person name="Mullahy S.J."/>
            <person name="Bosak S.A."/>
            <person name="McEwan P.J."/>
            <person name="McKernan K.J."/>
            <person name="Malek J.A."/>
            <person name="Gunaratne P.H."/>
            <person name="Richards S."/>
            <person name="Worley K.C."/>
            <person name="Hale S."/>
            <person name="Garcia A.M."/>
            <person name="Gay L.J."/>
            <person name="Hulyk S.W."/>
            <person name="Villalon D.K."/>
            <person name="Muzny D.M."/>
            <person name="Sodergren E.J."/>
            <person name="Lu X."/>
            <person name="Gibbs R.A."/>
            <person name="Fahey J."/>
            <person name="Helton E."/>
            <person name="Ketteman M."/>
            <person name="Madan A."/>
            <person name="Rodrigues S."/>
            <person name="Sanchez A."/>
            <person name="Whiting M."/>
            <person name="Madan A."/>
            <person name="Young A.C."/>
            <person name="Shevchenko Y."/>
            <person name="Bouffard G.G."/>
            <person name="Blakesley R.W."/>
            <person name="Touchman J.W."/>
            <person name="Green E.D."/>
            <person name="Dickson M.C."/>
            <person name="Rodriguez A.C."/>
            <person name="Grimwood J."/>
            <person name="Schmutz J."/>
            <person name="Myers R.M."/>
            <person name="Butterfield Y.S."/>
            <person name="Krzywinski M.I."/>
            <person name="Skalska U."/>
            <person name="Smailus D.E."/>
            <person name="Schnerch A."/>
            <person name="Schein J.E."/>
            <person name="Jones S.J."/>
            <person name="Marra M.A."/>
        </authorList>
    </citation>
    <scope>NUCLEOTIDE SEQUENCE</scope>
    <source>
        <tissue evidence="5">Testis</tissue>
    </source>
</reference>
<reference evidence="5" key="2">
    <citation type="submission" date="2007-08" db="EMBL/GenBank/DDBJ databases">
        <authorList>
            <consortium name="NIH MGC Project"/>
        </authorList>
    </citation>
    <scope>NUCLEOTIDE SEQUENCE</scope>
    <source>
        <tissue evidence="5">Testis</tissue>
    </source>
</reference>
<dbReference type="CDD" id="cd22836">
    <property type="entry name" value="Gal_Rha_Lectin_RBL_rpt2"/>
    <property type="match status" value="1"/>
</dbReference>
<dbReference type="PROSITE" id="PS50228">
    <property type="entry name" value="SUEL_LECTIN"/>
    <property type="match status" value="1"/>
</dbReference>
<keyword evidence="9" id="KW-1267">Proteomics identification</keyword>
<dbReference type="GO" id="GO:0030246">
    <property type="term" value="F:carbohydrate binding"/>
    <property type="evidence" value="ECO:0007669"/>
    <property type="project" value="UniProtKB-KW"/>
</dbReference>
<evidence type="ECO:0007829" key="9">
    <source>
        <dbReference type="PeptideAtlas" id="A7MBZ3"/>
    </source>
</evidence>
<proteinExistence type="evidence at protein level"/>
<dbReference type="FunFam" id="2.60.120.740:FF:000001">
    <property type="entry name" value="Adhesion G protein-coupled receptor L2"/>
    <property type="match status" value="1"/>
</dbReference>
<dbReference type="CDD" id="cd22823">
    <property type="entry name" value="Gal_Rha_Lectin"/>
    <property type="match status" value="1"/>
</dbReference>
<dbReference type="PhylomeDB" id="A7MBZ3"/>
<dbReference type="InterPro" id="IPR043159">
    <property type="entry name" value="Lectin_gal-bd_sf"/>
</dbReference>
<dbReference type="Pfam" id="PF02140">
    <property type="entry name" value="SUEL_Lectin"/>
    <property type="match status" value="1"/>
</dbReference>
<reference evidence="7" key="6">
    <citation type="journal article" date="2023" name="Fish Shellfish Immunol.">
        <title>A novel l-rhamnose-binding lectin participates in defending against bacterial infection in zebrafish.</title>
        <authorList>
            <person name="Wang J."/>
            <person name="Guo X.L."/>
            <person name="Chen H.Y."/>
            <person name="Xiao L.X."/>
            <person name="Yang G.W."/>
            <person name="Yang H.T."/>
        </authorList>
    </citation>
    <scope>NUCLEOTIDE SEQUENCE</scope>
</reference>